<sequence>MPPLARTASSAHQVCTRSSPVTTTYGSTSVPGASVTLGALVSRAGGAGGAAVAAAAGTVTAPQKATTAATTPETRLTLFTTTTSSAQIIPRSTNLACGTGRASPRSSDHSACQSGDRIHLGSVVDGRGLAGGPLTRGRLTR</sequence>
<dbReference type="Proteomes" id="UP001501116">
    <property type="component" value="Unassembled WGS sequence"/>
</dbReference>
<protein>
    <submittedName>
        <fullName evidence="1">Uncharacterized protein</fullName>
    </submittedName>
</protein>
<evidence type="ECO:0000313" key="1">
    <source>
        <dbReference type="EMBL" id="GAA1969492.1"/>
    </source>
</evidence>
<accession>A0ABP5CZ62</accession>
<proteinExistence type="predicted"/>
<reference evidence="2" key="1">
    <citation type="journal article" date="2019" name="Int. J. Syst. Evol. Microbiol.">
        <title>The Global Catalogue of Microorganisms (GCM) 10K type strain sequencing project: providing services to taxonomists for standard genome sequencing and annotation.</title>
        <authorList>
            <consortium name="The Broad Institute Genomics Platform"/>
            <consortium name="The Broad Institute Genome Sequencing Center for Infectious Disease"/>
            <person name="Wu L."/>
            <person name="Ma J."/>
        </authorList>
    </citation>
    <scope>NUCLEOTIDE SEQUENCE [LARGE SCALE GENOMIC DNA]</scope>
    <source>
        <strain evidence="2">JCM 14545</strain>
    </source>
</reference>
<organism evidence="1 2">
    <name type="scientific">Amycolatopsis minnesotensis</name>
    <dbReference type="NCBI Taxonomy" id="337894"/>
    <lineage>
        <taxon>Bacteria</taxon>
        <taxon>Bacillati</taxon>
        <taxon>Actinomycetota</taxon>
        <taxon>Actinomycetes</taxon>
        <taxon>Pseudonocardiales</taxon>
        <taxon>Pseudonocardiaceae</taxon>
        <taxon>Amycolatopsis</taxon>
    </lineage>
</organism>
<name>A0ABP5CZ62_9PSEU</name>
<dbReference type="EMBL" id="BAAANN010000020">
    <property type="protein sequence ID" value="GAA1969492.1"/>
    <property type="molecule type" value="Genomic_DNA"/>
</dbReference>
<evidence type="ECO:0000313" key="2">
    <source>
        <dbReference type="Proteomes" id="UP001501116"/>
    </source>
</evidence>
<gene>
    <name evidence="1" type="ORF">GCM10009754_48700</name>
</gene>
<keyword evidence="2" id="KW-1185">Reference proteome</keyword>
<comment type="caution">
    <text evidence="1">The sequence shown here is derived from an EMBL/GenBank/DDBJ whole genome shotgun (WGS) entry which is preliminary data.</text>
</comment>